<protein>
    <submittedName>
        <fullName evidence="2">Histidine kinase-, DNA gyrase B-, and HSP90-like ATPase</fullName>
    </submittedName>
</protein>
<name>A0A1H7RX54_9BACT</name>
<evidence type="ECO:0000313" key="2">
    <source>
        <dbReference type="EMBL" id="SEL63977.1"/>
    </source>
</evidence>
<accession>A0A1H7RX54</accession>
<dbReference type="Pfam" id="PF24391">
    <property type="entry name" value="HD-CE"/>
    <property type="match status" value="1"/>
</dbReference>
<feature type="domain" description="HD-CE" evidence="1">
    <location>
        <begin position="41"/>
        <end position="314"/>
    </location>
</feature>
<evidence type="ECO:0000259" key="1">
    <source>
        <dbReference type="Pfam" id="PF24391"/>
    </source>
</evidence>
<dbReference type="InterPro" id="IPR056471">
    <property type="entry name" value="HD-CE"/>
</dbReference>
<dbReference type="Proteomes" id="UP000198984">
    <property type="component" value="Unassembled WGS sequence"/>
</dbReference>
<dbReference type="SUPFAM" id="SSF55874">
    <property type="entry name" value="ATPase domain of HSP90 chaperone/DNA topoisomerase II/histidine kinase"/>
    <property type="match status" value="1"/>
</dbReference>
<dbReference type="InterPro" id="IPR036890">
    <property type="entry name" value="HATPase_C_sf"/>
</dbReference>
<evidence type="ECO:0000313" key="3">
    <source>
        <dbReference type="Proteomes" id="UP000198984"/>
    </source>
</evidence>
<dbReference type="EMBL" id="FOBB01000002">
    <property type="protein sequence ID" value="SEL63977.1"/>
    <property type="molecule type" value="Genomic_DNA"/>
</dbReference>
<proteinExistence type="predicted"/>
<organism evidence="2 3">
    <name type="scientific">Chitinophaga rupis</name>
    <dbReference type="NCBI Taxonomy" id="573321"/>
    <lineage>
        <taxon>Bacteria</taxon>
        <taxon>Pseudomonadati</taxon>
        <taxon>Bacteroidota</taxon>
        <taxon>Chitinophagia</taxon>
        <taxon>Chitinophagales</taxon>
        <taxon>Chitinophagaceae</taxon>
        <taxon>Chitinophaga</taxon>
    </lineage>
</organism>
<sequence length="1069" mass="123121">MYTLEAHLESFQEEEFKILNAIWKLNKKNLPQAQSAISFNFPHYSLHEKTHSDTIVRNIESYLGQRIKNLSPTDTWLILMSAHTHDLGMIVFSKTIERLWPGETFLEYLKDIATSSSLDNDLVVAANFIIQLTAEKSDVKDLVNVVLGIRRALILIISNHFRSTHHASSRQMIMREDPEFANMVSGLIMEKLPNRFTNTLANIAYSHGVEFYQVLDILENEADGIGSDKMHPRFIACLLRLGDLLDVDDKRFSSFNEKMIEPIPAISQQHKEKHASIQHLLISPRGIEITADCKSDEVYRIAREWFDWLEEEVEYQTKEWSQIAPGDFPGLPPMISKGKIKVLHNSVIVPDELMNLRFQISNKRIFEIIEGQALYEEAGLVFIRELVQNALDASKAQLWKMIQEGIYDELIKINPLFIPDPTKTISDQIKFPFHIPPQVYSAFEIELNISWSSPAKDELLVEVTDRGTGISKADLLRMTSEVGENKNAGLAERTLIKAMPKFLQPTGAFGIGLQSIFHVAASFTAKTKSEGEMEKEIVFRSARRGEYCRMSEYNGTRKRGTTITVNINKTLLSTLLPSRLPASVIESEDVFDKDYSVFFLPYLRHYLLEEFSNTHLLKINYFGNIIKPAAFSNTQNGTFYLDPKTAVHEKDISCFINKKYNYHELTVFEDILGSDIKLSFLPELITRNRRSEAYEYAPSGYLVRDIPVDETFLSHSKIKYCQILWNLHSSSSDKILNISRDKFIKVKREKIDREFLNNILPRAISVIIQCFINYAGETVDEHTTNEYFNILLTCDMCGGVQKSDFPGFLKGKEIPVKTAIYTDGSPLPFKRFFDEETFFKLHVVKSINPISRASIERLWESVRDTDADYHSGILLIVFKYFSPYLRVKGFVVDAFKVLEIDGYRIALTTYRKTPRNASLKISEKEKKVIFSVLPNSYRGTKRDYFRPYDPYAAVLAVEPEKLETFESIPNFTRYFIVSPFRNYDDFIRMATLIKEKETTDLLLLIRLIINEPLFNEIITPALIAYIQNHNPFEKNQTEQKIKEMYAQFIVDYVTFAPHSQIREANKGLT</sequence>
<keyword evidence="3" id="KW-1185">Reference proteome</keyword>
<reference evidence="2 3" key="1">
    <citation type="submission" date="2016-10" db="EMBL/GenBank/DDBJ databases">
        <authorList>
            <person name="de Groot N.N."/>
        </authorList>
    </citation>
    <scope>NUCLEOTIDE SEQUENCE [LARGE SCALE GENOMIC DNA]</scope>
    <source>
        <strain evidence="2 3">DSM 21039</strain>
    </source>
</reference>
<dbReference type="STRING" id="573321.SAMN04488505_102739"/>
<dbReference type="AlphaFoldDB" id="A0A1H7RX54"/>
<dbReference type="OrthoDB" id="9802640at2"/>
<dbReference type="GO" id="GO:0016301">
    <property type="term" value="F:kinase activity"/>
    <property type="evidence" value="ECO:0007669"/>
    <property type="project" value="UniProtKB-KW"/>
</dbReference>
<dbReference type="RefSeq" id="WP_089910543.1">
    <property type="nucleotide sequence ID" value="NZ_FOBB01000002.1"/>
</dbReference>
<dbReference type="Gene3D" id="3.30.565.10">
    <property type="entry name" value="Histidine kinase-like ATPase, C-terminal domain"/>
    <property type="match status" value="1"/>
</dbReference>
<keyword evidence="2" id="KW-0418">Kinase</keyword>
<keyword evidence="2" id="KW-0808">Transferase</keyword>
<gene>
    <name evidence="2" type="ORF">SAMN04488505_102739</name>
</gene>